<dbReference type="Pfam" id="PF01266">
    <property type="entry name" value="DAO"/>
    <property type="match status" value="1"/>
</dbReference>
<organism evidence="7 8">
    <name type="scientific">Eilatimonas milleporae</name>
    <dbReference type="NCBI Taxonomy" id="911205"/>
    <lineage>
        <taxon>Bacteria</taxon>
        <taxon>Pseudomonadati</taxon>
        <taxon>Pseudomonadota</taxon>
        <taxon>Alphaproteobacteria</taxon>
        <taxon>Kordiimonadales</taxon>
        <taxon>Kordiimonadaceae</taxon>
        <taxon>Eilatimonas</taxon>
    </lineage>
</organism>
<keyword evidence="4" id="KW-0560">Oxidoreductase</keyword>
<dbReference type="AlphaFoldDB" id="A0A3M0CQB8"/>
<dbReference type="PANTHER" id="PTHR43104:SF4">
    <property type="entry name" value="L-2-HYDROXYGLUTARATE DEHYDROGENASE, MITOCHONDRIAL"/>
    <property type="match status" value="1"/>
</dbReference>
<reference evidence="7 8" key="1">
    <citation type="submission" date="2018-10" db="EMBL/GenBank/DDBJ databases">
        <title>Genomic Encyclopedia of Archaeal and Bacterial Type Strains, Phase II (KMG-II): from individual species to whole genera.</title>
        <authorList>
            <person name="Goeker M."/>
        </authorList>
    </citation>
    <scope>NUCLEOTIDE SEQUENCE [LARGE SCALE GENOMIC DNA]</scope>
    <source>
        <strain evidence="7 8">DSM 25217</strain>
    </source>
</reference>
<dbReference type="GO" id="GO:0047545">
    <property type="term" value="F:(S)-2-hydroxyglutarate dehydrogenase activity"/>
    <property type="evidence" value="ECO:0007669"/>
    <property type="project" value="TreeGrafter"/>
</dbReference>
<dbReference type="EMBL" id="REFR01000009">
    <property type="protein sequence ID" value="RMB11751.1"/>
    <property type="molecule type" value="Genomic_DNA"/>
</dbReference>
<proteinExistence type="inferred from homology"/>
<feature type="domain" description="FAD dependent oxidoreductase" evidence="6">
    <location>
        <begin position="10"/>
        <end position="369"/>
    </location>
</feature>
<evidence type="ECO:0000259" key="6">
    <source>
        <dbReference type="Pfam" id="PF01266"/>
    </source>
</evidence>
<evidence type="ECO:0000313" key="7">
    <source>
        <dbReference type="EMBL" id="RMB11751.1"/>
    </source>
</evidence>
<comment type="cofactor">
    <cofactor evidence="1">
        <name>FAD</name>
        <dbReference type="ChEBI" id="CHEBI:57692"/>
    </cofactor>
</comment>
<dbReference type="OrthoDB" id="9801699at2"/>
<keyword evidence="3" id="KW-0274">FAD</keyword>
<keyword evidence="8" id="KW-1185">Reference proteome</keyword>
<evidence type="ECO:0000256" key="4">
    <source>
        <dbReference type="ARBA" id="ARBA00023002"/>
    </source>
</evidence>
<comment type="similarity">
    <text evidence="5">Belongs to the L2HGDH family.</text>
</comment>
<dbReference type="Gene3D" id="3.30.9.10">
    <property type="entry name" value="D-Amino Acid Oxidase, subunit A, domain 2"/>
    <property type="match status" value="1"/>
</dbReference>
<dbReference type="Gene3D" id="3.50.50.60">
    <property type="entry name" value="FAD/NAD(P)-binding domain"/>
    <property type="match status" value="1"/>
</dbReference>
<dbReference type="InParanoid" id="A0A3M0CQB8"/>
<dbReference type="Proteomes" id="UP000271227">
    <property type="component" value="Unassembled WGS sequence"/>
</dbReference>
<dbReference type="SUPFAM" id="SSF51905">
    <property type="entry name" value="FAD/NAD(P)-binding domain"/>
    <property type="match status" value="1"/>
</dbReference>
<dbReference type="InterPro" id="IPR006076">
    <property type="entry name" value="FAD-dep_OxRdtase"/>
</dbReference>
<evidence type="ECO:0000256" key="1">
    <source>
        <dbReference type="ARBA" id="ARBA00001974"/>
    </source>
</evidence>
<comment type="caution">
    <text evidence="7">The sequence shown here is derived from an EMBL/GenBank/DDBJ whole genome shotgun (WGS) entry which is preliminary data.</text>
</comment>
<accession>A0A3M0CQB8</accession>
<gene>
    <name evidence="7" type="ORF">BXY39_0234</name>
</gene>
<evidence type="ECO:0000256" key="3">
    <source>
        <dbReference type="ARBA" id="ARBA00022827"/>
    </source>
</evidence>
<keyword evidence="2" id="KW-0285">Flavoprotein</keyword>
<protein>
    <submittedName>
        <fullName evidence="7">L-2-hydroxyglutarate oxidase LhgO</fullName>
    </submittedName>
</protein>
<dbReference type="FunCoup" id="A0A3M0CQB8">
    <property type="interactions" value="460"/>
</dbReference>
<name>A0A3M0CQB8_9PROT</name>
<evidence type="ECO:0000313" key="8">
    <source>
        <dbReference type="Proteomes" id="UP000271227"/>
    </source>
</evidence>
<dbReference type="PANTHER" id="PTHR43104">
    <property type="entry name" value="L-2-HYDROXYGLUTARATE DEHYDROGENASE, MITOCHONDRIAL"/>
    <property type="match status" value="1"/>
</dbReference>
<dbReference type="RefSeq" id="WP_121937677.1">
    <property type="nucleotide sequence ID" value="NZ_REFR01000009.1"/>
</dbReference>
<evidence type="ECO:0000256" key="2">
    <source>
        <dbReference type="ARBA" id="ARBA00022630"/>
    </source>
</evidence>
<sequence>MRTREKEAVDTVVAGGGVVGLAIAKALAEDGREVLLLEAEERTGSVTSSRNSGVIHAGLYYPTGSLKARLCVRGKHLLYDFCAAHGVAHRRCGKLVVAAGMSEITALEALQAKAVDNDVTDLTILDAHQVRALEPDVSAVAAILSPSSGIVDQHELMLAIEGVLENRGGIIVPRAPVVDGRVTGEGIELTVGGASDMRLKAKRFVNAAGLGAQGLAGVITGHPHLDIPPLYYAKGHYFSLSGKSPFSRLIYPLPVDGSLGLHAGLDMSGQIRFGPDIEWVDAPDYSVPDSLRDKFAVSIRRYWPAVDPDRLSPDYAGIRPKLVPKGVPNADFCILGPEDHGAGGVVHLFGIESPGLTSSLAIGEYVAALLGD</sequence>
<dbReference type="InterPro" id="IPR036188">
    <property type="entry name" value="FAD/NAD-bd_sf"/>
</dbReference>
<evidence type="ECO:0000256" key="5">
    <source>
        <dbReference type="ARBA" id="ARBA00037941"/>
    </source>
</evidence>